<dbReference type="EMBL" id="PVNK01000005">
    <property type="protein sequence ID" value="PRQ05808.1"/>
    <property type="molecule type" value="Genomic_DNA"/>
</dbReference>
<protein>
    <submittedName>
        <fullName evidence="1">Uncharacterized protein</fullName>
    </submittedName>
</protein>
<evidence type="ECO:0000313" key="2">
    <source>
        <dbReference type="Proteomes" id="UP000237968"/>
    </source>
</evidence>
<dbReference type="OrthoDB" id="5499782at2"/>
<name>A0A2S9YL68_9BACT</name>
<dbReference type="RefSeq" id="WP_106389609.1">
    <property type="nucleotide sequence ID" value="NZ_PVNK01000005.1"/>
</dbReference>
<dbReference type="Proteomes" id="UP000237968">
    <property type="component" value="Unassembled WGS sequence"/>
</dbReference>
<proteinExistence type="predicted"/>
<organism evidence="1 2">
    <name type="scientific">Enhygromyxa salina</name>
    <dbReference type="NCBI Taxonomy" id="215803"/>
    <lineage>
        <taxon>Bacteria</taxon>
        <taxon>Pseudomonadati</taxon>
        <taxon>Myxococcota</taxon>
        <taxon>Polyangia</taxon>
        <taxon>Nannocystales</taxon>
        <taxon>Nannocystaceae</taxon>
        <taxon>Enhygromyxa</taxon>
    </lineage>
</organism>
<reference evidence="1 2" key="1">
    <citation type="submission" date="2018-03" db="EMBL/GenBank/DDBJ databases">
        <title>Draft Genome Sequences of the Obligatory Marine Myxobacteria Enhygromyxa salina SWB005.</title>
        <authorList>
            <person name="Poehlein A."/>
            <person name="Moghaddam J.A."/>
            <person name="Harms H."/>
            <person name="Alanjari M."/>
            <person name="Koenig G.M."/>
            <person name="Daniel R."/>
            <person name="Schaeberle T.F."/>
        </authorList>
    </citation>
    <scope>NUCLEOTIDE SEQUENCE [LARGE SCALE GENOMIC DNA]</scope>
    <source>
        <strain evidence="1 2">SWB005</strain>
    </source>
</reference>
<dbReference type="AlphaFoldDB" id="A0A2S9YL68"/>
<comment type="caution">
    <text evidence="1">The sequence shown here is derived from an EMBL/GenBank/DDBJ whole genome shotgun (WGS) entry which is preliminary data.</text>
</comment>
<accession>A0A2S9YL68</accession>
<evidence type="ECO:0000313" key="1">
    <source>
        <dbReference type="EMBL" id="PRQ05808.1"/>
    </source>
</evidence>
<sequence length="163" mass="18421">MAVITYFEVEDGKRRLLEQPGDVVARIPGKMARELDDAVSPAHRALFDEYLGDLQTAHDIAEPWWARTIEAQRARGLDEDDALEAAFTRRAAGAASHPKVVWIVRSYWLQCEEVNGALPPEQRVYPEVFLLKWLIDAGKDDLVTLIACMPYWPMGLDADGNWV</sequence>
<keyword evidence="2" id="KW-1185">Reference proteome</keyword>
<gene>
    <name evidence="1" type="ORF">ENSA5_01280</name>
</gene>